<sequence>MLAGIYSALDKVFSRHGDLVVAGLVVGLVLLIIVPLPPVVLDLLLLTNLALSLVILLVTLFTVEPLQFSVFPTVLLVLTLFRLALEVAATRLILGQASAGAVIHAFGSFVVGGSYVVGFVIFLIITVVQFVVITNGANRVAEVAARFCLDSLPGKQMAIDGDFNAGLITEAEARERRRRLQREADFFGAMDGAAKFVRGDAIASLVIILINILGGFVVGMVLKGMDLTTALRTYTLLTIGEGLVTQIPALLVSTSAGVLVTRSGAEAAFGREFPRQLAAFPRILFVAAAIFILLGLVPGLPHLLLLSIGGATGALGYFLEEERKKQIKAAAPPAPPKEKRTEPENVLTYFQVEPLEIELGYGLVPLAQEEQGGDLLARVAAVRRQCAAELGIYVRPIRIRDNLQLPPNVYLFRLRGIEAARGELMPGYYLAVSPMGEAKLEGIATKEPVFGLPAWWISPADKEKAEAAGFTVVEPSAVLATHLSEFIKQNAPLLLGRQETRELLDAIKEKYPALVEELVPGLLGLGEVQKVLQGLLEERVPIKDLVSILEALADAARVSRDPDFLLEQARAALSRVITQQYARDNKLSVLTLHPRWEERLSQAKEEGKVLEPREVQRLLEKVGQAVEGALRRGIAPVILCAPGARLLLRRLIAAKFPQVAVISYREVWPQVTVEAVGTVDWNAG</sequence>
<comment type="function">
    <text evidence="7">Required for formation of the rod structure of the flagellar apparatus. Together with FliI and FliH, may constitute the export apparatus of flagellin.</text>
</comment>
<dbReference type="Gene3D" id="3.40.50.12790">
    <property type="entry name" value="FHIPEP family, domain 4"/>
    <property type="match status" value="1"/>
</dbReference>
<reference evidence="8 9" key="1">
    <citation type="submission" date="2009-10" db="EMBL/GenBank/DDBJ databases">
        <title>Complete sequence of chromosome of Ammonifex degensii KC4.</title>
        <authorList>
            <consortium name="US DOE Joint Genome Institute"/>
            <person name="Kerfeld C."/>
            <person name="Goodner B."/>
            <person name="Huber H."/>
            <person name="Stetter K."/>
            <person name="Lucas S."/>
            <person name="Copeland A."/>
            <person name="Lapidus A."/>
            <person name="Glavina del Rio T."/>
            <person name="Dalin E."/>
            <person name="Tice H."/>
            <person name="Bruce D."/>
            <person name="Goodwin L."/>
            <person name="Pitluck S."/>
            <person name="Saunders E."/>
            <person name="Brettin T."/>
            <person name="Detter J.C."/>
            <person name="Han C."/>
            <person name="Larimer F."/>
            <person name="Land M."/>
            <person name="Hauser L."/>
            <person name="Kyrpides N."/>
            <person name="Ovchinnikova G."/>
            <person name="Richardson P."/>
        </authorList>
    </citation>
    <scope>NUCLEOTIDE SEQUENCE [LARGE SCALE GENOMIC DNA]</scope>
    <source>
        <strain evidence="9">DSM 10501 / KC4</strain>
    </source>
</reference>
<accession>C9R9X8</accession>
<protein>
    <recommendedName>
        <fullName evidence="7">Flagellar biosynthesis protein FlhA</fullName>
    </recommendedName>
</protein>
<dbReference type="InterPro" id="IPR042194">
    <property type="entry name" value="FHIPEP_1"/>
</dbReference>
<dbReference type="eggNOG" id="COG1298">
    <property type="taxonomic scope" value="Bacteria"/>
</dbReference>
<evidence type="ECO:0000313" key="8">
    <source>
        <dbReference type="EMBL" id="ACX53107.1"/>
    </source>
</evidence>
<evidence type="ECO:0000256" key="3">
    <source>
        <dbReference type="ARBA" id="ARBA00022475"/>
    </source>
</evidence>
<dbReference type="PIRSF" id="PIRSF005419">
    <property type="entry name" value="FlhA"/>
    <property type="match status" value="1"/>
</dbReference>
<keyword evidence="7" id="KW-0653">Protein transport</keyword>
<comment type="similarity">
    <text evidence="2 7">Belongs to the FHIPEP (flagella/HR/invasion proteins export pore) family.</text>
</comment>
<gene>
    <name evidence="7" type="primary">flhA</name>
    <name evidence="8" type="ordered locus">Adeg_2029</name>
</gene>
<dbReference type="Gene3D" id="1.10.8.540">
    <property type="entry name" value="FHIPEP family, domain 3"/>
    <property type="match status" value="1"/>
</dbReference>
<dbReference type="InterPro" id="IPR042193">
    <property type="entry name" value="FHIPEP_3"/>
</dbReference>
<organism evidence="8 9">
    <name type="scientific">Ammonifex degensii (strain DSM 10501 / KC4)</name>
    <dbReference type="NCBI Taxonomy" id="429009"/>
    <lineage>
        <taxon>Bacteria</taxon>
        <taxon>Bacillati</taxon>
        <taxon>Bacillota</taxon>
        <taxon>Clostridia</taxon>
        <taxon>Thermoanaerobacterales</taxon>
        <taxon>Thermoanaerobacteraceae</taxon>
        <taxon>Ammonifex</taxon>
    </lineage>
</organism>
<dbReference type="Proteomes" id="UP000002620">
    <property type="component" value="Chromosome"/>
</dbReference>
<dbReference type="RefSeq" id="WP_015739983.1">
    <property type="nucleotide sequence ID" value="NC_013385.1"/>
</dbReference>
<dbReference type="OrthoDB" id="9759185at2"/>
<dbReference type="InterPro" id="IPR001712">
    <property type="entry name" value="T3SS_FHIPEP"/>
</dbReference>
<keyword evidence="5 7" id="KW-1133">Transmembrane helix</keyword>
<comment type="subcellular location">
    <subcellularLocation>
        <location evidence="1 7">Cell membrane</location>
        <topology evidence="1 7">Multi-pass membrane protein</topology>
    </subcellularLocation>
</comment>
<feature type="transmembrane region" description="Helical" evidence="7">
    <location>
        <begin position="201"/>
        <end position="222"/>
    </location>
</feature>
<dbReference type="EMBL" id="CP001785">
    <property type="protein sequence ID" value="ACX53107.1"/>
    <property type="molecule type" value="Genomic_DNA"/>
</dbReference>
<feature type="transmembrane region" description="Helical" evidence="7">
    <location>
        <begin position="68"/>
        <end position="85"/>
    </location>
</feature>
<dbReference type="PANTHER" id="PTHR30161:SF1">
    <property type="entry name" value="FLAGELLAR BIOSYNTHESIS PROTEIN FLHA-RELATED"/>
    <property type="match status" value="1"/>
</dbReference>
<keyword evidence="7" id="KW-1005">Bacterial flagellum biogenesis</keyword>
<dbReference type="NCBIfam" id="TIGR01398">
    <property type="entry name" value="FlhA"/>
    <property type="match status" value="1"/>
</dbReference>
<dbReference type="AlphaFoldDB" id="C9R9X8"/>
<evidence type="ECO:0000256" key="1">
    <source>
        <dbReference type="ARBA" id="ARBA00004651"/>
    </source>
</evidence>
<dbReference type="HOGENOM" id="CLU_015346_3_0_9"/>
<evidence type="ECO:0000256" key="2">
    <source>
        <dbReference type="ARBA" id="ARBA00008835"/>
    </source>
</evidence>
<keyword evidence="8" id="KW-0966">Cell projection</keyword>
<keyword evidence="8" id="KW-0282">Flagellum</keyword>
<dbReference type="PANTHER" id="PTHR30161">
    <property type="entry name" value="FLAGELLAR EXPORT PROTEIN, MEMBRANE FLHA SUBUNIT-RELATED"/>
    <property type="match status" value="1"/>
</dbReference>
<evidence type="ECO:0000256" key="4">
    <source>
        <dbReference type="ARBA" id="ARBA00022692"/>
    </source>
</evidence>
<dbReference type="GO" id="GO:0009306">
    <property type="term" value="P:protein secretion"/>
    <property type="evidence" value="ECO:0007669"/>
    <property type="project" value="InterPro"/>
</dbReference>
<dbReference type="Pfam" id="PF00771">
    <property type="entry name" value="FHIPEP"/>
    <property type="match status" value="1"/>
</dbReference>
<feature type="transmembrane region" description="Helical" evidence="7">
    <location>
        <begin position="277"/>
        <end position="297"/>
    </location>
</feature>
<dbReference type="GO" id="GO:0044780">
    <property type="term" value="P:bacterial-type flagellum assembly"/>
    <property type="evidence" value="ECO:0007669"/>
    <property type="project" value="InterPro"/>
</dbReference>
<keyword evidence="7" id="KW-1006">Bacterial flagellum protein export</keyword>
<keyword evidence="9" id="KW-1185">Reference proteome</keyword>
<name>C9R9X8_AMMDK</name>
<dbReference type="KEGG" id="adg:Adeg_2029"/>
<keyword evidence="6 7" id="KW-0472">Membrane</keyword>
<dbReference type="GO" id="GO:0005886">
    <property type="term" value="C:plasma membrane"/>
    <property type="evidence" value="ECO:0007669"/>
    <property type="project" value="UniProtKB-SubCell"/>
</dbReference>
<evidence type="ECO:0000313" key="9">
    <source>
        <dbReference type="Proteomes" id="UP000002620"/>
    </source>
</evidence>
<evidence type="ECO:0000256" key="5">
    <source>
        <dbReference type="ARBA" id="ARBA00022989"/>
    </source>
</evidence>
<feature type="transmembrane region" description="Helical" evidence="7">
    <location>
        <begin position="242"/>
        <end position="265"/>
    </location>
</feature>
<dbReference type="Gene3D" id="3.40.30.60">
    <property type="entry name" value="FHIPEP family, domain 1"/>
    <property type="match status" value="1"/>
</dbReference>
<dbReference type="InterPro" id="IPR006301">
    <property type="entry name" value="FlhA"/>
</dbReference>
<keyword evidence="8" id="KW-0969">Cilium</keyword>
<dbReference type="PRINTS" id="PR00949">
    <property type="entry name" value="TYPE3IMAPROT"/>
</dbReference>
<evidence type="ECO:0000256" key="7">
    <source>
        <dbReference type="RuleBase" id="RU364093"/>
    </source>
</evidence>
<feature type="transmembrane region" description="Helical" evidence="7">
    <location>
        <begin position="43"/>
        <end position="62"/>
    </location>
</feature>
<keyword evidence="4 7" id="KW-0812">Transmembrane</keyword>
<keyword evidence="3 7" id="KW-1003">Cell membrane</keyword>
<evidence type="ECO:0000256" key="6">
    <source>
        <dbReference type="ARBA" id="ARBA00023136"/>
    </source>
</evidence>
<dbReference type="STRING" id="429009.Adeg_2029"/>
<keyword evidence="7" id="KW-0813">Transport</keyword>
<feature type="transmembrane region" description="Helical" evidence="7">
    <location>
        <begin position="117"/>
        <end position="137"/>
    </location>
</feature>
<feature type="transmembrane region" description="Helical" evidence="7">
    <location>
        <begin position="19"/>
        <end position="36"/>
    </location>
</feature>
<proteinExistence type="inferred from homology"/>
<dbReference type="InterPro" id="IPR042196">
    <property type="entry name" value="FHIPEP_4"/>
</dbReference>